<organism evidence="2 3">
    <name type="scientific">Parvularcula marina</name>
    <dbReference type="NCBI Taxonomy" id="2292771"/>
    <lineage>
        <taxon>Bacteria</taxon>
        <taxon>Pseudomonadati</taxon>
        <taxon>Pseudomonadota</taxon>
        <taxon>Alphaproteobacteria</taxon>
        <taxon>Parvularculales</taxon>
        <taxon>Parvularculaceae</taxon>
        <taxon>Parvularcula</taxon>
    </lineage>
</organism>
<evidence type="ECO:0000313" key="2">
    <source>
        <dbReference type="EMBL" id="RFB01610.1"/>
    </source>
</evidence>
<evidence type="ECO:0000313" key="3">
    <source>
        <dbReference type="Proteomes" id="UP000264589"/>
    </source>
</evidence>
<name>A0A371R844_9PROT</name>
<dbReference type="InParanoid" id="A0A371R844"/>
<dbReference type="AlphaFoldDB" id="A0A371R844"/>
<feature type="transmembrane region" description="Helical" evidence="1">
    <location>
        <begin position="97"/>
        <end position="117"/>
    </location>
</feature>
<proteinExistence type="predicted"/>
<protein>
    <submittedName>
        <fullName evidence="2">Uncharacterized protein</fullName>
    </submittedName>
</protein>
<dbReference type="Proteomes" id="UP000264589">
    <property type="component" value="Unassembled WGS sequence"/>
</dbReference>
<keyword evidence="3" id="KW-1185">Reference proteome</keyword>
<accession>A0A371R844</accession>
<reference evidence="2 3" key="1">
    <citation type="submission" date="2018-08" db="EMBL/GenBank/DDBJ databases">
        <title>Parvularcula sp. SM1705, isolated from surface water of the South Sea China.</title>
        <authorList>
            <person name="Sun L."/>
        </authorList>
    </citation>
    <scope>NUCLEOTIDE SEQUENCE [LARGE SCALE GENOMIC DNA]</scope>
    <source>
        <strain evidence="2 3">SM1705</strain>
    </source>
</reference>
<gene>
    <name evidence="2" type="ORF">DX908_15130</name>
</gene>
<sequence length="119" mass="13081">MFEQIWSDLSGSVESVVSSKDWVVLGIMAVAALAVGLTMPKWTSVFGRAGQGLLLVALALFLWDVLDNENRFAWSNWDAEGKESWMELMAMTVKTLVGYYAVMLVGVAVIHGVKSVVQR</sequence>
<dbReference type="RefSeq" id="WP_116393326.1">
    <property type="nucleotide sequence ID" value="NZ_CAXQPM010000024.1"/>
</dbReference>
<feature type="transmembrane region" description="Helical" evidence="1">
    <location>
        <begin position="46"/>
        <end position="66"/>
    </location>
</feature>
<evidence type="ECO:0000256" key="1">
    <source>
        <dbReference type="SAM" id="Phobius"/>
    </source>
</evidence>
<dbReference type="EMBL" id="QUQO01000002">
    <property type="protein sequence ID" value="RFB01610.1"/>
    <property type="molecule type" value="Genomic_DNA"/>
</dbReference>
<keyword evidence="1" id="KW-0812">Transmembrane</keyword>
<keyword evidence="1" id="KW-1133">Transmembrane helix</keyword>
<feature type="transmembrane region" description="Helical" evidence="1">
    <location>
        <begin position="22"/>
        <end position="39"/>
    </location>
</feature>
<keyword evidence="1" id="KW-0472">Membrane</keyword>
<comment type="caution">
    <text evidence="2">The sequence shown here is derived from an EMBL/GenBank/DDBJ whole genome shotgun (WGS) entry which is preliminary data.</text>
</comment>